<evidence type="ECO:0008006" key="2">
    <source>
        <dbReference type="Google" id="ProtNLM"/>
    </source>
</evidence>
<dbReference type="Pfam" id="PF10967">
    <property type="entry name" value="DUF2769"/>
    <property type="match status" value="1"/>
</dbReference>
<feature type="non-terminal residue" evidence="1">
    <location>
        <position position="1"/>
    </location>
</feature>
<accession>X0Z5X9</accession>
<dbReference type="EMBL" id="BART01007291">
    <property type="protein sequence ID" value="GAG55808.1"/>
    <property type="molecule type" value="Genomic_DNA"/>
</dbReference>
<gene>
    <name evidence="1" type="ORF">S01H4_16614</name>
</gene>
<organism evidence="1">
    <name type="scientific">marine sediment metagenome</name>
    <dbReference type="NCBI Taxonomy" id="412755"/>
    <lineage>
        <taxon>unclassified sequences</taxon>
        <taxon>metagenomes</taxon>
        <taxon>ecological metagenomes</taxon>
    </lineage>
</organism>
<reference evidence="1" key="1">
    <citation type="journal article" date="2014" name="Front. Microbiol.">
        <title>High frequency of phylogenetically diverse reductive dehalogenase-homologous genes in deep subseafloor sedimentary metagenomes.</title>
        <authorList>
            <person name="Kawai M."/>
            <person name="Futagami T."/>
            <person name="Toyoda A."/>
            <person name="Takaki Y."/>
            <person name="Nishi S."/>
            <person name="Hori S."/>
            <person name="Arai W."/>
            <person name="Tsubouchi T."/>
            <person name="Morono Y."/>
            <person name="Uchiyama I."/>
            <person name="Ito T."/>
            <person name="Fujiyama A."/>
            <person name="Inagaki F."/>
            <person name="Takami H."/>
        </authorList>
    </citation>
    <scope>NUCLEOTIDE SEQUENCE</scope>
    <source>
        <strain evidence="1">Expedition CK06-06</strain>
    </source>
</reference>
<proteinExistence type="predicted"/>
<name>X0Z5X9_9ZZZZ</name>
<sequence>KEEIPEKGCSCFGCPIFPEHQLEGGYFCIYDIEGKK</sequence>
<evidence type="ECO:0000313" key="1">
    <source>
        <dbReference type="EMBL" id="GAG55808.1"/>
    </source>
</evidence>
<protein>
    <recommendedName>
        <fullName evidence="2">DUF2769 domain-containing protein</fullName>
    </recommendedName>
</protein>
<dbReference type="InterPro" id="IPR020075">
    <property type="entry name" value="Uncharacterised_AF2234"/>
</dbReference>
<dbReference type="AlphaFoldDB" id="X0Z5X9"/>
<comment type="caution">
    <text evidence="1">The sequence shown here is derived from an EMBL/GenBank/DDBJ whole genome shotgun (WGS) entry which is preliminary data.</text>
</comment>